<dbReference type="Pfam" id="PF02518">
    <property type="entry name" value="HATPase_c"/>
    <property type="match status" value="1"/>
</dbReference>
<dbReference type="eggNOG" id="COG5002">
    <property type="taxonomic scope" value="Bacteria"/>
</dbReference>
<dbReference type="InterPro" id="IPR004358">
    <property type="entry name" value="Sig_transdc_His_kin-like_C"/>
</dbReference>
<dbReference type="PROSITE" id="PS50109">
    <property type="entry name" value="HIS_KIN"/>
    <property type="match status" value="1"/>
</dbReference>
<dbReference type="CDD" id="cd00082">
    <property type="entry name" value="HisKA"/>
    <property type="match status" value="1"/>
</dbReference>
<sequence precursor="true">MKKLNPFTIVLLGSVIVGACLTLVLIIVNFFYPIPVGPFISIILFGALATFIAFHFLFREFIYNRLRILYRSIRKGKTSSDDKVYINMSKDVIGNAETDSKKWSEERKSEITQLQEQDKFRREFLGNLAHELKTPVFSIQGYVLTLLEGGLEDDKVNRMFLERASKAIDRMTNILNDLDELTKLEVNDLKMDLRPFDLKELAKEVLESLELRSQEKHIKLRFAKDYYKEIMVRADRGKIAQVLTNLVSNSISYGNENGETLIRFYEVDDLVSVEISDNGPGIEPHELPRLFERFYRVEKSRNRNEGGSGLGLSIVKHILDSHNQTISVRSTIGVGSTFTFSLDKFEGSSSTLISSRGVTIK</sequence>
<evidence type="ECO:0000259" key="8">
    <source>
        <dbReference type="PROSITE" id="PS50109"/>
    </source>
</evidence>
<keyword evidence="4" id="KW-0808">Transferase</keyword>
<dbReference type="SUPFAM" id="SSF47384">
    <property type="entry name" value="Homodimeric domain of signal transducing histidine kinase"/>
    <property type="match status" value="1"/>
</dbReference>
<dbReference type="SUPFAM" id="SSF55874">
    <property type="entry name" value="ATPase domain of HSP90 chaperone/DNA topoisomerase II/histidine kinase"/>
    <property type="match status" value="1"/>
</dbReference>
<evidence type="ECO:0000313" key="9">
    <source>
        <dbReference type="EMBL" id="AEA44292.1"/>
    </source>
</evidence>
<keyword evidence="7" id="KW-1133">Transmembrane helix</keyword>
<feature type="transmembrane region" description="Helical" evidence="7">
    <location>
        <begin position="7"/>
        <end position="32"/>
    </location>
</feature>
<evidence type="ECO:0000256" key="6">
    <source>
        <dbReference type="ARBA" id="ARBA00023012"/>
    </source>
</evidence>
<dbReference type="AlphaFoldDB" id="F2IBI4"/>
<dbReference type="GO" id="GO:0000155">
    <property type="term" value="F:phosphorelay sensor kinase activity"/>
    <property type="evidence" value="ECO:0007669"/>
    <property type="project" value="InterPro"/>
</dbReference>
<proteinExistence type="predicted"/>
<dbReference type="GO" id="GO:0005886">
    <property type="term" value="C:plasma membrane"/>
    <property type="evidence" value="ECO:0007669"/>
    <property type="project" value="TreeGrafter"/>
</dbReference>
<dbReference type="InterPro" id="IPR005467">
    <property type="entry name" value="His_kinase_dom"/>
</dbReference>
<dbReference type="InterPro" id="IPR050351">
    <property type="entry name" value="BphY/WalK/GraS-like"/>
</dbReference>
<evidence type="ECO:0000256" key="1">
    <source>
        <dbReference type="ARBA" id="ARBA00000085"/>
    </source>
</evidence>
<comment type="catalytic activity">
    <reaction evidence="1">
        <text>ATP + protein L-histidine = ADP + protein N-phospho-L-histidine.</text>
        <dbReference type="EC" id="2.7.13.3"/>
    </reaction>
</comment>
<dbReference type="FunFam" id="3.30.565.10:FF:000006">
    <property type="entry name" value="Sensor histidine kinase WalK"/>
    <property type="match status" value="1"/>
</dbReference>
<dbReference type="STRING" id="755732.Fluta_2306"/>
<evidence type="ECO:0000256" key="2">
    <source>
        <dbReference type="ARBA" id="ARBA00012438"/>
    </source>
</evidence>
<dbReference type="InterPro" id="IPR003594">
    <property type="entry name" value="HATPase_dom"/>
</dbReference>
<dbReference type="PANTHER" id="PTHR45453:SF1">
    <property type="entry name" value="PHOSPHATE REGULON SENSOR PROTEIN PHOR"/>
    <property type="match status" value="1"/>
</dbReference>
<keyword evidence="6" id="KW-0902">Two-component regulatory system</keyword>
<dbReference type="Proteomes" id="UP000007463">
    <property type="component" value="Chromosome"/>
</dbReference>
<organism evidence="9 10">
    <name type="scientific">Fluviicola taffensis (strain DSM 16823 / NCIMB 13979 / RW262)</name>
    <dbReference type="NCBI Taxonomy" id="755732"/>
    <lineage>
        <taxon>Bacteria</taxon>
        <taxon>Pseudomonadati</taxon>
        <taxon>Bacteroidota</taxon>
        <taxon>Flavobacteriia</taxon>
        <taxon>Flavobacteriales</taxon>
        <taxon>Crocinitomicaceae</taxon>
        <taxon>Fluviicola</taxon>
    </lineage>
</organism>
<keyword evidence="7" id="KW-0472">Membrane</keyword>
<dbReference type="InterPro" id="IPR003661">
    <property type="entry name" value="HisK_dim/P_dom"/>
</dbReference>
<evidence type="ECO:0000256" key="3">
    <source>
        <dbReference type="ARBA" id="ARBA00022553"/>
    </source>
</evidence>
<dbReference type="InterPro" id="IPR036890">
    <property type="entry name" value="HATPase_C_sf"/>
</dbReference>
<dbReference type="HOGENOM" id="CLU_000445_89_3_10"/>
<dbReference type="SMART" id="SM00387">
    <property type="entry name" value="HATPase_c"/>
    <property type="match status" value="1"/>
</dbReference>
<dbReference type="PROSITE" id="PS51257">
    <property type="entry name" value="PROKAR_LIPOPROTEIN"/>
    <property type="match status" value="1"/>
</dbReference>
<dbReference type="GO" id="GO:0004721">
    <property type="term" value="F:phosphoprotein phosphatase activity"/>
    <property type="evidence" value="ECO:0007669"/>
    <property type="project" value="TreeGrafter"/>
</dbReference>
<dbReference type="Gene3D" id="1.10.287.130">
    <property type="match status" value="1"/>
</dbReference>
<dbReference type="EMBL" id="CP002542">
    <property type="protein sequence ID" value="AEA44292.1"/>
    <property type="molecule type" value="Genomic_DNA"/>
</dbReference>
<dbReference type="EC" id="2.7.13.3" evidence="2"/>
<dbReference type="Gene3D" id="3.30.565.10">
    <property type="entry name" value="Histidine kinase-like ATPase, C-terminal domain"/>
    <property type="match status" value="1"/>
</dbReference>
<dbReference type="InterPro" id="IPR036097">
    <property type="entry name" value="HisK_dim/P_sf"/>
</dbReference>
<evidence type="ECO:0000256" key="7">
    <source>
        <dbReference type="SAM" id="Phobius"/>
    </source>
</evidence>
<dbReference type="PRINTS" id="PR00344">
    <property type="entry name" value="BCTRLSENSOR"/>
</dbReference>
<keyword evidence="5 9" id="KW-0418">Kinase</keyword>
<dbReference type="RefSeq" id="WP_013687062.1">
    <property type="nucleotide sequence ID" value="NC_015321.1"/>
</dbReference>
<dbReference type="GO" id="GO:0016036">
    <property type="term" value="P:cellular response to phosphate starvation"/>
    <property type="evidence" value="ECO:0007669"/>
    <property type="project" value="TreeGrafter"/>
</dbReference>
<name>F2IBI4_FLUTR</name>
<reference evidence="10" key="2">
    <citation type="submission" date="2011-02" db="EMBL/GenBank/DDBJ databases">
        <title>The complete genome of Fluviicola taffensis DSM 16823.</title>
        <authorList>
            <consortium name="US DOE Joint Genome Institute (JGI-PGF)"/>
            <person name="Lucas S."/>
            <person name="Copeland A."/>
            <person name="Lapidus A."/>
            <person name="Bruce D."/>
            <person name="Goodwin L."/>
            <person name="Pitluck S."/>
            <person name="Kyrpides N."/>
            <person name="Mavromatis K."/>
            <person name="Ivanova N."/>
            <person name="Mikhailova N."/>
            <person name="Pagani I."/>
            <person name="Chertkov O."/>
            <person name="Detter J.C."/>
            <person name="Han C."/>
            <person name="Tapia R."/>
            <person name="Land M."/>
            <person name="Hauser L."/>
            <person name="Markowitz V."/>
            <person name="Cheng J.-F."/>
            <person name="Hugenholtz P."/>
            <person name="Woyke T."/>
            <person name="Wu D."/>
            <person name="Tindall B."/>
            <person name="Pomrenke H.G."/>
            <person name="Brambilla E."/>
            <person name="Klenk H.-P."/>
            <person name="Eisen J.A."/>
        </authorList>
    </citation>
    <scope>NUCLEOTIDE SEQUENCE [LARGE SCALE GENOMIC DNA]</scope>
    <source>
        <strain evidence="10">DSM 16823 / RW262 / RW262</strain>
    </source>
</reference>
<protein>
    <recommendedName>
        <fullName evidence="2">histidine kinase</fullName>
        <ecNumber evidence="2">2.7.13.3</ecNumber>
    </recommendedName>
</protein>
<dbReference type="KEGG" id="fte:Fluta_2306"/>
<dbReference type="OrthoDB" id="9813151at2"/>
<keyword evidence="7" id="KW-0812">Transmembrane</keyword>
<keyword evidence="10" id="KW-1185">Reference proteome</keyword>
<keyword evidence="3" id="KW-0597">Phosphoprotein</keyword>
<evidence type="ECO:0000256" key="5">
    <source>
        <dbReference type="ARBA" id="ARBA00022777"/>
    </source>
</evidence>
<dbReference type="Pfam" id="PF00512">
    <property type="entry name" value="HisKA"/>
    <property type="match status" value="1"/>
</dbReference>
<dbReference type="CDD" id="cd00075">
    <property type="entry name" value="HATPase"/>
    <property type="match status" value="1"/>
</dbReference>
<dbReference type="PANTHER" id="PTHR45453">
    <property type="entry name" value="PHOSPHATE REGULON SENSOR PROTEIN PHOR"/>
    <property type="match status" value="1"/>
</dbReference>
<reference evidence="9 10" key="1">
    <citation type="journal article" date="2011" name="Stand. Genomic Sci.">
        <title>Complete genome sequence of the gliding freshwater bacterium Fluviicola taffensis type strain (RW262).</title>
        <authorList>
            <person name="Woyke T."/>
            <person name="Chertkov O."/>
            <person name="Lapidus A."/>
            <person name="Nolan M."/>
            <person name="Lucas S."/>
            <person name="Del Rio T.G."/>
            <person name="Tice H."/>
            <person name="Cheng J.F."/>
            <person name="Tapia R."/>
            <person name="Han C."/>
            <person name="Goodwin L."/>
            <person name="Pitluck S."/>
            <person name="Liolios K."/>
            <person name="Pagani I."/>
            <person name="Ivanova N."/>
            <person name="Huntemann M."/>
            <person name="Mavromatis K."/>
            <person name="Mikhailova N."/>
            <person name="Pati A."/>
            <person name="Chen A."/>
            <person name="Palaniappan K."/>
            <person name="Land M."/>
            <person name="Hauser L."/>
            <person name="Brambilla E.M."/>
            <person name="Rohde M."/>
            <person name="Mwirichia R."/>
            <person name="Sikorski J."/>
            <person name="Tindall B.J."/>
            <person name="Goker M."/>
            <person name="Bristow J."/>
            <person name="Eisen J.A."/>
            <person name="Markowitz V."/>
            <person name="Hugenholtz P."/>
            <person name="Klenk H.P."/>
            <person name="Kyrpides N.C."/>
        </authorList>
    </citation>
    <scope>NUCLEOTIDE SEQUENCE [LARGE SCALE GENOMIC DNA]</scope>
    <source>
        <strain evidence="10">DSM 16823 / RW262 / RW262</strain>
    </source>
</reference>
<feature type="transmembrane region" description="Helical" evidence="7">
    <location>
        <begin position="38"/>
        <end position="58"/>
    </location>
</feature>
<dbReference type="SMART" id="SM00388">
    <property type="entry name" value="HisKA"/>
    <property type="match status" value="1"/>
</dbReference>
<feature type="domain" description="Histidine kinase" evidence="8">
    <location>
        <begin position="127"/>
        <end position="346"/>
    </location>
</feature>
<evidence type="ECO:0000313" key="10">
    <source>
        <dbReference type="Proteomes" id="UP000007463"/>
    </source>
</evidence>
<accession>F2IBI4</accession>
<gene>
    <name evidence="9" type="ordered locus">Fluta_2306</name>
</gene>
<evidence type="ECO:0000256" key="4">
    <source>
        <dbReference type="ARBA" id="ARBA00022679"/>
    </source>
</evidence>